<dbReference type="PANTHER" id="PTHR42852:SF6">
    <property type="entry name" value="THIOL:DISULFIDE INTERCHANGE PROTEIN DSBE"/>
    <property type="match status" value="1"/>
</dbReference>
<dbReference type="eggNOG" id="COG0526">
    <property type="taxonomic scope" value="Bacteria"/>
</dbReference>
<gene>
    <name evidence="7" type="ORF">DI53_0238</name>
</gene>
<feature type="domain" description="Thioredoxin" evidence="6">
    <location>
        <begin position="218"/>
        <end position="357"/>
    </location>
</feature>
<keyword evidence="3" id="KW-1015">Disulfide bond</keyword>
<dbReference type="GO" id="GO:0030313">
    <property type="term" value="C:cell envelope"/>
    <property type="evidence" value="ECO:0007669"/>
    <property type="project" value="UniProtKB-SubCell"/>
</dbReference>
<feature type="chain" id="PRO_5002124182" evidence="5">
    <location>
        <begin position="21"/>
        <end position="357"/>
    </location>
</feature>
<evidence type="ECO:0000256" key="2">
    <source>
        <dbReference type="ARBA" id="ARBA00022748"/>
    </source>
</evidence>
<keyword evidence="5" id="KW-0732">Signal</keyword>
<dbReference type="InterPro" id="IPR050553">
    <property type="entry name" value="Thioredoxin_ResA/DsbE_sf"/>
</dbReference>
<dbReference type="InterPro" id="IPR036249">
    <property type="entry name" value="Thioredoxin-like_sf"/>
</dbReference>
<dbReference type="STRING" id="1229276.DI53_0238"/>
<comment type="caution">
    <text evidence="7">The sequence shown here is derived from an EMBL/GenBank/DDBJ whole genome shotgun (WGS) entry which is preliminary data.</text>
</comment>
<dbReference type="Gene3D" id="3.40.30.10">
    <property type="entry name" value="Glutaredoxin"/>
    <property type="match status" value="1"/>
</dbReference>
<keyword evidence="4" id="KW-0676">Redox-active center</keyword>
<dbReference type="CDD" id="cd02966">
    <property type="entry name" value="TlpA_like_family"/>
    <property type="match status" value="1"/>
</dbReference>
<evidence type="ECO:0000259" key="6">
    <source>
        <dbReference type="PROSITE" id="PS51352"/>
    </source>
</evidence>
<dbReference type="PANTHER" id="PTHR42852">
    <property type="entry name" value="THIOL:DISULFIDE INTERCHANGE PROTEIN DSBE"/>
    <property type="match status" value="1"/>
</dbReference>
<dbReference type="Pfam" id="PF13905">
    <property type="entry name" value="Thioredoxin_8"/>
    <property type="match status" value="1"/>
</dbReference>
<name>A0A0B8T5U2_9SPHI</name>
<dbReference type="AlphaFoldDB" id="A0A0B8T5U2"/>
<evidence type="ECO:0000256" key="3">
    <source>
        <dbReference type="ARBA" id="ARBA00023157"/>
    </source>
</evidence>
<dbReference type="SUPFAM" id="SSF52833">
    <property type="entry name" value="Thioredoxin-like"/>
    <property type="match status" value="1"/>
</dbReference>
<dbReference type="Proteomes" id="UP000031802">
    <property type="component" value="Unassembled WGS sequence"/>
</dbReference>
<organism evidence="7 8">
    <name type="scientific">Sphingobacterium deserti</name>
    <dbReference type="NCBI Taxonomy" id="1229276"/>
    <lineage>
        <taxon>Bacteria</taxon>
        <taxon>Pseudomonadati</taxon>
        <taxon>Bacteroidota</taxon>
        <taxon>Sphingobacteriia</taxon>
        <taxon>Sphingobacteriales</taxon>
        <taxon>Sphingobacteriaceae</taxon>
        <taxon>Sphingobacterium</taxon>
    </lineage>
</organism>
<evidence type="ECO:0000256" key="5">
    <source>
        <dbReference type="SAM" id="SignalP"/>
    </source>
</evidence>
<comment type="subcellular location">
    <subcellularLocation>
        <location evidence="1">Cell envelope</location>
    </subcellularLocation>
</comment>
<evidence type="ECO:0000256" key="1">
    <source>
        <dbReference type="ARBA" id="ARBA00004196"/>
    </source>
</evidence>
<protein>
    <submittedName>
        <fullName evidence="7">Alkyl hydroperoxide reductase/thiol specific antioxidant/Mal allergen</fullName>
    </submittedName>
</protein>
<accession>A0A0B8T5U2</accession>
<dbReference type="InterPro" id="IPR012336">
    <property type="entry name" value="Thioredoxin-like_fold"/>
</dbReference>
<dbReference type="PATRIC" id="fig|1229276.3.peg.247"/>
<reference evidence="8" key="1">
    <citation type="submission" date="2014-04" db="EMBL/GenBank/DDBJ databases">
        <title>Whole-Genome optical mapping and complete genome sequence of Sphingobacterium deserti sp. nov., a new spaces isolated from desert in the west of China.</title>
        <authorList>
            <person name="Teng C."/>
            <person name="Zhou Z."/>
            <person name="Li X."/>
            <person name="Chen M."/>
            <person name="Lin M."/>
            <person name="Wang L."/>
            <person name="Su S."/>
            <person name="Zhang C."/>
            <person name="Zhang W."/>
        </authorList>
    </citation>
    <scope>NUCLEOTIDE SEQUENCE [LARGE SCALE GENOMIC DNA]</scope>
    <source>
        <strain evidence="8">ACCC05744</strain>
    </source>
</reference>
<sequence>MIMKSLLLFMTMHISLYCLSQEKTTIEGSFVDYKKNDTLLFFSEGIPESYYERNNFKTNINDGLFTLDNNFKYPQLYFSLLASDRGKMFIRPKLFFFDNNTKNIKINYNVWQASTVDGHTASEYEKSFKLQAAKRLGVFDEDYLTNLLYQDFNKLDTFLYGYTKENNKSFVSLWILAQRFHFLGYSNLGQSTLSLFDQSVKKSPIWSKLNYDFENAPIKEGNDFPKISVETLDGNNVSFVLPKGKLILIDFWFSFCKPCIESIPKLKSLYDTYAPHGFEIVGISIDPETTKNKWKAVIEEMNISWQHFLDVEGVETKKLKVNQFPRYLLLDENGKILQTDVNLSKLEYFLKKDLSGR</sequence>
<keyword evidence="2" id="KW-0201">Cytochrome c-type biogenesis</keyword>
<evidence type="ECO:0000256" key="4">
    <source>
        <dbReference type="ARBA" id="ARBA00023284"/>
    </source>
</evidence>
<dbReference type="PROSITE" id="PS51352">
    <property type="entry name" value="THIOREDOXIN_2"/>
    <property type="match status" value="1"/>
</dbReference>
<reference evidence="7 8" key="2">
    <citation type="journal article" date="2015" name="PLoS ONE">
        <title>Whole-Genome Optical Mapping and Finished Genome Sequence of Sphingobacterium deserti sp. nov., a New Species Isolated from the Western Desert of China.</title>
        <authorList>
            <person name="Teng C."/>
            <person name="Zhou Z."/>
            <person name="Molnar I."/>
            <person name="Li X."/>
            <person name="Tang R."/>
            <person name="Chen M."/>
            <person name="Wang L."/>
            <person name="Su S."/>
            <person name="Zhang W."/>
            <person name="Lin M."/>
        </authorList>
    </citation>
    <scope>NUCLEOTIDE SEQUENCE [LARGE SCALE GENOMIC DNA]</scope>
    <source>
        <strain evidence="8">ACCC05744</strain>
    </source>
</reference>
<dbReference type="EMBL" id="JJMU01000002">
    <property type="protein sequence ID" value="KGE16123.1"/>
    <property type="molecule type" value="Genomic_DNA"/>
</dbReference>
<evidence type="ECO:0000313" key="8">
    <source>
        <dbReference type="Proteomes" id="UP000031802"/>
    </source>
</evidence>
<feature type="signal peptide" evidence="5">
    <location>
        <begin position="1"/>
        <end position="20"/>
    </location>
</feature>
<proteinExistence type="predicted"/>
<keyword evidence="8" id="KW-1185">Reference proteome</keyword>
<dbReference type="InterPro" id="IPR013766">
    <property type="entry name" value="Thioredoxin_domain"/>
</dbReference>
<dbReference type="GO" id="GO:0017004">
    <property type="term" value="P:cytochrome complex assembly"/>
    <property type="evidence" value="ECO:0007669"/>
    <property type="project" value="UniProtKB-KW"/>
</dbReference>
<evidence type="ECO:0000313" key="7">
    <source>
        <dbReference type="EMBL" id="KGE16123.1"/>
    </source>
</evidence>